<gene>
    <name evidence="3" type="ORF">DY000_02045027</name>
</gene>
<comment type="caution">
    <text evidence="3">The sequence shown here is derived from an EMBL/GenBank/DDBJ whole genome shotgun (WGS) entry which is preliminary data.</text>
</comment>
<dbReference type="PROSITE" id="PS50157">
    <property type="entry name" value="ZINC_FINGER_C2H2_2"/>
    <property type="match status" value="1"/>
</dbReference>
<evidence type="ECO:0000313" key="3">
    <source>
        <dbReference type="EMBL" id="KAF3609145.1"/>
    </source>
</evidence>
<sequence length="299" mass="33589">MLEQRIVLGDVISSMRSYFGEADQSQGVVVVLVTGQREKLLKEISHSFSKYLHSSLFKSLSLSFFASVFAVLMRAEDSNALDLNNLPDDPSRDFFPFSEEGSSSSSVGWFREKQSKDEKEYVCRFCSLKFFKSQALGGHMNRHRQGKIPLFYRMETESLNKARELVLRNDTFPPHQRPPSFSYHQGDVHIGDLITPFKPMMYPPRLFSPSSLLPPPPPPLVQPYMYPPPPPLPPSSFPPRHTNDYYLYNNGTHHQTLTNSGCGGRAPPDSSYSFIGAPVANGSKVDPPISHPLPPHHGI</sequence>
<keyword evidence="1" id="KW-0863">Zinc-finger</keyword>
<accession>A0ABQ7F1A0</accession>
<proteinExistence type="predicted"/>
<dbReference type="SUPFAM" id="SSF57667">
    <property type="entry name" value="beta-beta-alpha zinc fingers"/>
    <property type="match status" value="1"/>
</dbReference>
<dbReference type="InterPro" id="IPR036236">
    <property type="entry name" value="Znf_C2H2_sf"/>
</dbReference>
<dbReference type="InterPro" id="IPR013087">
    <property type="entry name" value="Znf_C2H2_type"/>
</dbReference>
<dbReference type="PANTHER" id="PTHR45730">
    <property type="entry name" value="ZINC FINGER PROTEIN JAGGED"/>
    <property type="match status" value="1"/>
</dbReference>
<protein>
    <recommendedName>
        <fullName evidence="2">C2H2-type domain-containing protein</fullName>
    </recommendedName>
</protein>
<organism evidence="3 4">
    <name type="scientific">Brassica cretica</name>
    <name type="common">Mustard</name>
    <dbReference type="NCBI Taxonomy" id="69181"/>
    <lineage>
        <taxon>Eukaryota</taxon>
        <taxon>Viridiplantae</taxon>
        <taxon>Streptophyta</taxon>
        <taxon>Embryophyta</taxon>
        <taxon>Tracheophyta</taxon>
        <taxon>Spermatophyta</taxon>
        <taxon>Magnoliopsida</taxon>
        <taxon>eudicotyledons</taxon>
        <taxon>Gunneridae</taxon>
        <taxon>Pentapetalae</taxon>
        <taxon>rosids</taxon>
        <taxon>malvids</taxon>
        <taxon>Brassicales</taxon>
        <taxon>Brassicaceae</taxon>
        <taxon>Brassiceae</taxon>
        <taxon>Brassica</taxon>
    </lineage>
</organism>
<dbReference type="EMBL" id="QGKV02000297">
    <property type="protein sequence ID" value="KAF3609145.1"/>
    <property type="molecule type" value="Genomic_DNA"/>
</dbReference>
<keyword evidence="4" id="KW-1185">Reference proteome</keyword>
<dbReference type="InterPro" id="IPR045320">
    <property type="entry name" value="JAGGED/SL1-like"/>
</dbReference>
<dbReference type="Gene3D" id="3.30.160.60">
    <property type="entry name" value="Classic Zinc Finger"/>
    <property type="match status" value="1"/>
</dbReference>
<feature type="domain" description="C2H2-type" evidence="2">
    <location>
        <begin position="121"/>
        <end position="148"/>
    </location>
</feature>
<dbReference type="PANTHER" id="PTHR45730:SF110">
    <property type="entry name" value="ZINC FINGER PROTEIN JAGGED-LIKE"/>
    <property type="match status" value="1"/>
</dbReference>
<keyword evidence="1" id="KW-0479">Metal-binding</keyword>
<name>A0ABQ7F1A0_BRACR</name>
<dbReference type="Proteomes" id="UP000266723">
    <property type="component" value="Unassembled WGS sequence"/>
</dbReference>
<reference evidence="3 4" key="1">
    <citation type="journal article" date="2020" name="BMC Genomics">
        <title>Intraspecific diversification of the crop wild relative Brassica cretica Lam. using demographic model selection.</title>
        <authorList>
            <person name="Kioukis A."/>
            <person name="Michalopoulou V.A."/>
            <person name="Briers L."/>
            <person name="Pirintsos S."/>
            <person name="Studholme D.J."/>
            <person name="Pavlidis P."/>
            <person name="Sarris P.F."/>
        </authorList>
    </citation>
    <scope>NUCLEOTIDE SEQUENCE [LARGE SCALE GENOMIC DNA]</scope>
    <source>
        <strain evidence="4">cv. PFS-1207/04</strain>
    </source>
</reference>
<dbReference type="PROSITE" id="PS00028">
    <property type="entry name" value="ZINC_FINGER_C2H2_1"/>
    <property type="match status" value="1"/>
</dbReference>
<evidence type="ECO:0000256" key="1">
    <source>
        <dbReference type="PROSITE-ProRule" id="PRU00042"/>
    </source>
</evidence>
<evidence type="ECO:0000259" key="2">
    <source>
        <dbReference type="PROSITE" id="PS50157"/>
    </source>
</evidence>
<evidence type="ECO:0000313" key="4">
    <source>
        <dbReference type="Proteomes" id="UP000266723"/>
    </source>
</evidence>
<keyword evidence="1" id="KW-0862">Zinc</keyword>